<dbReference type="EMBL" id="BPWL01000002">
    <property type="protein sequence ID" value="GJJ07972.1"/>
    <property type="molecule type" value="Genomic_DNA"/>
</dbReference>
<comment type="caution">
    <text evidence="2">The sequence shown here is derived from an EMBL/GenBank/DDBJ whole genome shotgun (WGS) entry which is preliminary data.</text>
</comment>
<name>A0AAV5A2X9_9AGAM</name>
<dbReference type="InterPro" id="IPR011009">
    <property type="entry name" value="Kinase-like_dom_sf"/>
</dbReference>
<dbReference type="Proteomes" id="UP001050691">
    <property type="component" value="Unassembled WGS sequence"/>
</dbReference>
<protein>
    <recommendedName>
        <fullName evidence="4">Protein kinase domain-containing protein</fullName>
    </recommendedName>
</protein>
<sequence length="353" mass="41117">MVSETHRSSRFLKNQFQFTQEVPEPEMDEGLIEELEAKRLWGSLSWFLEKGDTLFEFSPVGYSFPLLDTPPQNGEYPYAFCGDKILFAQDSQNRHVAIKKLNKPDEIRIYRFLYEKRELLPGTCILPVLEILENEELFFAVTPRWGEDTCYPNSGTIRNVLDYLNCILKDLKEDNTLVNHFGAYRCTNMDSMRSELRDAGRLTYALFDFDLLLMLPSNDCRLPSGRSFEVLLIILPYDVAQGELDYDPYKFEMCCLGIVLCQMFQNCIPFAHFLAPFLDLLITHRLESRFTSQEALRFFEEMRSKLTPEQVSVEAPADTARGQPHWEPDKYNRWENLPEDYAELCGATELLRP</sequence>
<proteinExistence type="predicted"/>
<evidence type="ECO:0000256" key="1">
    <source>
        <dbReference type="SAM" id="MobiDB-lite"/>
    </source>
</evidence>
<dbReference type="SUPFAM" id="SSF56112">
    <property type="entry name" value="Protein kinase-like (PK-like)"/>
    <property type="match status" value="1"/>
</dbReference>
<evidence type="ECO:0000313" key="3">
    <source>
        <dbReference type="Proteomes" id="UP001050691"/>
    </source>
</evidence>
<accession>A0AAV5A2X9</accession>
<keyword evidence="3" id="KW-1185">Reference proteome</keyword>
<dbReference type="AlphaFoldDB" id="A0AAV5A2X9"/>
<feature type="region of interest" description="Disordered" evidence="1">
    <location>
        <begin position="310"/>
        <end position="329"/>
    </location>
</feature>
<organism evidence="2 3">
    <name type="scientific">Clathrus columnatus</name>
    <dbReference type="NCBI Taxonomy" id="1419009"/>
    <lineage>
        <taxon>Eukaryota</taxon>
        <taxon>Fungi</taxon>
        <taxon>Dikarya</taxon>
        <taxon>Basidiomycota</taxon>
        <taxon>Agaricomycotina</taxon>
        <taxon>Agaricomycetes</taxon>
        <taxon>Phallomycetidae</taxon>
        <taxon>Phallales</taxon>
        <taxon>Clathraceae</taxon>
        <taxon>Clathrus</taxon>
    </lineage>
</organism>
<reference evidence="2" key="1">
    <citation type="submission" date="2021-10" db="EMBL/GenBank/DDBJ databases">
        <title>De novo Genome Assembly of Clathrus columnatus (Basidiomycota, Fungi) Using Illumina and Nanopore Sequence Data.</title>
        <authorList>
            <person name="Ogiso-Tanaka E."/>
            <person name="Itagaki H."/>
            <person name="Hosoya T."/>
            <person name="Hosaka K."/>
        </authorList>
    </citation>
    <scope>NUCLEOTIDE SEQUENCE</scope>
    <source>
        <strain evidence="2">MO-923</strain>
    </source>
</reference>
<gene>
    <name evidence="2" type="ORF">Clacol_002179</name>
</gene>
<evidence type="ECO:0000313" key="2">
    <source>
        <dbReference type="EMBL" id="GJJ07972.1"/>
    </source>
</evidence>
<evidence type="ECO:0008006" key="4">
    <source>
        <dbReference type="Google" id="ProtNLM"/>
    </source>
</evidence>